<dbReference type="Gene3D" id="3.40.309.10">
    <property type="entry name" value="Aldehyde Dehydrogenase, Chain A, domain 2"/>
    <property type="match status" value="1"/>
</dbReference>
<dbReference type="GO" id="GO:0006081">
    <property type="term" value="P:aldehyde metabolic process"/>
    <property type="evidence" value="ECO:0007669"/>
    <property type="project" value="InterPro"/>
</dbReference>
<keyword evidence="10" id="KW-1185">Reference proteome</keyword>
<evidence type="ECO:0000313" key="10">
    <source>
        <dbReference type="Proteomes" id="UP001176521"/>
    </source>
</evidence>
<feature type="active site" evidence="5">
    <location>
        <position position="254"/>
    </location>
</feature>
<dbReference type="InterPro" id="IPR016163">
    <property type="entry name" value="Ald_DH_C"/>
</dbReference>
<evidence type="ECO:0000256" key="3">
    <source>
        <dbReference type="ARBA" id="ARBA00023027"/>
    </source>
</evidence>
<feature type="domain" description="Aldehyde dehydrogenase" evidence="8">
    <location>
        <begin position="9"/>
        <end position="439"/>
    </location>
</feature>
<dbReference type="AlphaFoldDB" id="A0AAN6G9E7"/>
<dbReference type="Pfam" id="PF00171">
    <property type="entry name" value="Aldedh"/>
    <property type="match status" value="1"/>
</dbReference>
<comment type="caution">
    <text evidence="9">The sequence shown here is derived from an EMBL/GenBank/DDBJ whole genome shotgun (WGS) entry which is preliminary data.</text>
</comment>
<dbReference type="InterPro" id="IPR016161">
    <property type="entry name" value="Ald_DH/histidinol_DH"/>
</dbReference>
<dbReference type="Proteomes" id="UP001176521">
    <property type="component" value="Unassembled WGS sequence"/>
</dbReference>
<organism evidence="9 10">
    <name type="scientific">Tilletia horrida</name>
    <dbReference type="NCBI Taxonomy" id="155126"/>
    <lineage>
        <taxon>Eukaryota</taxon>
        <taxon>Fungi</taxon>
        <taxon>Dikarya</taxon>
        <taxon>Basidiomycota</taxon>
        <taxon>Ustilaginomycotina</taxon>
        <taxon>Exobasidiomycetes</taxon>
        <taxon>Tilletiales</taxon>
        <taxon>Tilletiaceae</taxon>
        <taxon>Tilletia</taxon>
    </lineage>
</organism>
<evidence type="ECO:0000256" key="1">
    <source>
        <dbReference type="ARBA" id="ARBA00009986"/>
    </source>
</evidence>
<dbReference type="CDD" id="cd07135">
    <property type="entry name" value="ALDH_F14-YMR110C"/>
    <property type="match status" value="1"/>
</dbReference>
<name>A0AAN6G9E7_9BASI</name>
<dbReference type="PANTHER" id="PTHR43570:SF16">
    <property type="entry name" value="ALDEHYDE DEHYDROGENASE TYPE III, ISOFORM Q"/>
    <property type="match status" value="1"/>
</dbReference>
<dbReference type="SUPFAM" id="SSF53720">
    <property type="entry name" value="ALDH-like"/>
    <property type="match status" value="1"/>
</dbReference>
<protein>
    <recommendedName>
        <fullName evidence="4">Aldehyde dehydrogenase</fullName>
    </recommendedName>
</protein>
<dbReference type="EMBL" id="JAPDMQ010000427">
    <property type="protein sequence ID" value="KAK0524899.1"/>
    <property type="molecule type" value="Genomic_DNA"/>
</dbReference>
<gene>
    <name evidence="9" type="ORF">OC842_005687</name>
</gene>
<dbReference type="Gene3D" id="3.40.605.10">
    <property type="entry name" value="Aldehyde Dehydrogenase, Chain A, domain 1"/>
    <property type="match status" value="1"/>
</dbReference>
<dbReference type="GO" id="GO:0004029">
    <property type="term" value="F:aldehyde dehydrogenase (NAD+) activity"/>
    <property type="evidence" value="ECO:0007669"/>
    <property type="project" value="TreeGrafter"/>
</dbReference>
<evidence type="ECO:0000256" key="7">
    <source>
        <dbReference type="RuleBase" id="RU003345"/>
    </source>
</evidence>
<dbReference type="InterPro" id="IPR015590">
    <property type="entry name" value="Aldehyde_DH_dom"/>
</dbReference>
<dbReference type="PROSITE" id="PS00687">
    <property type="entry name" value="ALDEHYDE_DEHYDR_GLU"/>
    <property type="match status" value="1"/>
</dbReference>
<evidence type="ECO:0000259" key="8">
    <source>
        <dbReference type="Pfam" id="PF00171"/>
    </source>
</evidence>
<keyword evidence="2 4" id="KW-0560">Oxidoreductase</keyword>
<feature type="active site" evidence="5 6">
    <location>
        <position position="220"/>
    </location>
</feature>
<dbReference type="PIRSF" id="PIRSF036492">
    <property type="entry name" value="ALDH"/>
    <property type="match status" value="1"/>
</dbReference>
<evidence type="ECO:0000256" key="2">
    <source>
        <dbReference type="ARBA" id="ARBA00023002"/>
    </source>
</evidence>
<evidence type="ECO:0000256" key="5">
    <source>
        <dbReference type="PIRSR" id="PIRSR036492-1"/>
    </source>
</evidence>
<dbReference type="FunFam" id="3.40.309.10:FF:000003">
    <property type="entry name" value="Aldehyde dehydrogenase"/>
    <property type="match status" value="1"/>
</dbReference>
<dbReference type="InterPro" id="IPR012394">
    <property type="entry name" value="Aldehyde_DH_NAD(P)"/>
</dbReference>
<evidence type="ECO:0000256" key="6">
    <source>
        <dbReference type="PROSITE-ProRule" id="PRU10007"/>
    </source>
</evidence>
<comment type="similarity">
    <text evidence="1 4 7">Belongs to the aldehyde dehydrogenase family.</text>
</comment>
<dbReference type="GO" id="GO:0005737">
    <property type="term" value="C:cytoplasm"/>
    <property type="evidence" value="ECO:0007669"/>
    <property type="project" value="TreeGrafter"/>
</dbReference>
<reference evidence="9" key="1">
    <citation type="journal article" date="2023" name="PhytoFront">
        <title>Draft Genome Resources of Seven Strains of Tilletia horrida, Causal Agent of Kernel Smut of Rice.</title>
        <authorList>
            <person name="Khanal S."/>
            <person name="Antony Babu S."/>
            <person name="Zhou X.G."/>
        </authorList>
    </citation>
    <scope>NUCLEOTIDE SEQUENCE</scope>
    <source>
        <strain evidence="9">TX3</strain>
    </source>
</reference>
<dbReference type="FunFam" id="3.40.605.10:FF:000004">
    <property type="entry name" value="Aldehyde dehydrogenase"/>
    <property type="match status" value="1"/>
</dbReference>
<dbReference type="InterPro" id="IPR029510">
    <property type="entry name" value="Ald_DH_CS_GLU"/>
</dbReference>
<sequence>MSSSVLQYTSVEAIPQAVEDLRTNFLSGKTRPVLYRKRQLQQLYYLFKDNEQAWIDALKKDLNRPLFESYLAELLGVYNEIAYAVAHLDSWAKPKNVWSGLAWATHTTQIRKEPKGTVLVIGAWNYPIAVSVGPVIGALAAGNTVILKPSELSSHTSQLTAELWAKYMDPETSRVVNGAIPETTALLDQRWEHIFYTGNGTVGRIIAEKAAKSLCPVTLELGGKSAVYVDESAELSSAAHRLLWGKTVNSGQTCIAPDYVLCSASVQPKLVEALRKAFKEFYPKGAQTSDSYSRIISDNHWKRLNDLTKNSKAKLAIGGGADASSRFIEPSVFTDVTADDALMQGELFGPILPIVPVANAQAAVDFINARDQPLALYVFSGNRKVTNFVLNNTRSGAAIEGDTLIHFTIKSLPFGGTGPSGHGNYHGKASFDTFSHERSVIFAPQSSILGRIVEVIMKGRYPPYSNSELAKFKLLTGERAAFGRPSNPHARVTQGSGSVLRKLALLVSLLAIVLGARSRL</sequence>
<proteinExistence type="inferred from homology"/>
<accession>A0AAN6G9E7</accession>
<dbReference type="PANTHER" id="PTHR43570">
    <property type="entry name" value="ALDEHYDE DEHYDROGENASE"/>
    <property type="match status" value="1"/>
</dbReference>
<keyword evidence="3" id="KW-0520">NAD</keyword>
<evidence type="ECO:0000256" key="4">
    <source>
        <dbReference type="PIRNR" id="PIRNR036492"/>
    </source>
</evidence>
<evidence type="ECO:0000313" key="9">
    <source>
        <dbReference type="EMBL" id="KAK0524899.1"/>
    </source>
</evidence>
<dbReference type="InterPro" id="IPR016162">
    <property type="entry name" value="Ald_DH_N"/>
</dbReference>